<accession>A0A449B1Y8</accession>
<dbReference type="EMBL" id="LR215036">
    <property type="protein sequence ID" value="VEU74618.1"/>
    <property type="molecule type" value="Genomic_DNA"/>
</dbReference>
<dbReference type="InterPro" id="IPR043129">
    <property type="entry name" value="ATPase_NBD"/>
</dbReference>
<name>A0A449B1Y8_9BACT</name>
<evidence type="ECO:0000259" key="1">
    <source>
        <dbReference type="Pfam" id="PF00814"/>
    </source>
</evidence>
<dbReference type="SUPFAM" id="SSF53067">
    <property type="entry name" value="Actin-like ATPase domain"/>
    <property type="match status" value="1"/>
</dbReference>
<dbReference type="OrthoDB" id="9784166at2"/>
<dbReference type="Pfam" id="PF00814">
    <property type="entry name" value="TsaD"/>
    <property type="match status" value="1"/>
</dbReference>
<dbReference type="Gene3D" id="3.30.420.40">
    <property type="match status" value="1"/>
</dbReference>
<keyword evidence="3" id="KW-1185">Reference proteome</keyword>
<dbReference type="KEGG" id="mcit:NCTC10181_00472"/>
<dbReference type="AlphaFoldDB" id="A0A449B1Y8"/>
<gene>
    <name evidence="2" type="ORF">NCTC10181_00472</name>
</gene>
<organism evidence="2 3">
    <name type="scientific">Mycoplasmopsis citelli</name>
    <dbReference type="NCBI Taxonomy" id="171281"/>
    <lineage>
        <taxon>Bacteria</taxon>
        <taxon>Bacillati</taxon>
        <taxon>Mycoplasmatota</taxon>
        <taxon>Mycoplasmoidales</taxon>
        <taxon>Metamycoplasmataceae</taxon>
        <taxon>Mycoplasmopsis</taxon>
    </lineage>
</organism>
<dbReference type="InterPro" id="IPR000905">
    <property type="entry name" value="Gcp-like_dom"/>
</dbReference>
<feature type="domain" description="Gcp-like" evidence="1">
    <location>
        <begin position="33"/>
        <end position="121"/>
    </location>
</feature>
<dbReference type="InterPro" id="IPR022496">
    <property type="entry name" value="T6A_TsaB"/>
</dbReference>
<sequence length="187" mass="21501">MNIFLDTAGSDLVIILFNDDFKVLDYVHEQGVKQKVELLTQKFDDLMNFHNLSYFDIKSFYINKGPGFFTGVRIALVFARSIALWTNAKMYTTNTFLILKKQISKRLYVLDASGGKKYLLGQKTLLKGNIKNIENSISVDVNNKKTHDINYNLVINSFKNYQDIFTEEKILDITPLYVKKPQIGGLK</sequence>
<evidence type="ECO:0000313" key="3">
    <source>
        <dbReference type="Proteomes" id="UP000290985"/>
    </source>
</evidence>
<protein>
    <submittedName>
        <fullName evidence="2">Molecular chaperone</fullName>
    </submittedName>
</protein>
<dbReference type="RefSeq" id="WP_129725430.1">
    <property type="nucleotide sequence ID" value="NZ_CP101807.1"/>
</dbReference>
<evidence type="ECO:0000313" key="2">
    <source>
        <dbReference type="EMBL" id="VEU74618.1"/>
    </source>
</evidence>
<reference evidence="2 3" key="1">
    <citation type="submission" date="2019-01" db="EMBL/GenBank/DDBJ databases">
        <authorList>
            <consortium name="Pathogen Informatics"/>
        </authorList>
    </citation>
    <scope>NUCLEOTIDE SEQUENCE [LARGE SCALE GENOMIC DNA]</scope>
    <source>
        <strain evidence="2 3">NCTC10181</strain>
    </source>
</reference>
<dbReference type="NCBIfam" id="TIGR03725">
    <property type="entry name" value="T6A_YeaZ"/>
    <property type="match status" value="1"/>
</dbReference>
<proteinExistence type="predicted"/>
<dbReference type="Proteomes" id="UP000290985">
    <property type="component" value="Chromosome"/>
</dbReference>
<dbReference type="GO" id="GO:0002949">
    <property type="term" value="P:tRNA threonylcarbamoyladenosine modification"/>
    <property type="evidence" value="ECO:0007669"/>
    <property type="project" value="InterPro"/>
</dbReference>